<evidence type="ECO:0000256" key="1">
    <source>
        <dbReference type="ARBA" id="ARBA00001971"/>
    </source>
</evidence>
<evidence type="ECO:0000256" key="3">
    <source>
        <dbReference type="ARBA" id="ARBA00010617"/>
    </source>
</evidence>
<keyword evidence="9" id="KW-0812">Transmembrane</keyword>
<comment type="similarity">
    <text evidence="3">Belongs to the cytochrome P450 family.</text>
</comment>
<evidence type="ECO:0000256" key="9">
    <source>
        <dbReference type="SAM" id="Phobius"/>
    </source>
</evidence>
<dbReference type="InterPro" id="IPR001128">
    <property type="entry name" value="Cyt_P450"/>
</dbReference>
<proteinExistence type="inferred from homology"/>
<dbReference type="Proteomes" id="UP000017559">
    <property type="component" value="Unassembled WGS sequence"/>
</dbReference>
<evidence type="ECO:0000256" key="7">
    <source>
        <dbReference type="ARBA" id="ARBA00023004"/>
    </source>
</evidence>
<organism evidence="10 11">
    <name type="scientific">Moniliophthora roreri (strain MCA 2997)</name>
    <name type="common">Cocoa frosty pod rot fungus</name>
    <name type="synonym">Crinipellis roreri</name>
    <dbReference type="NCBI Taxonomy" id="1381753"/>
    <lineage>
        <taxon>Eukaryota</taxon>
        <taxon>Fungi</taxon>
        <taxon>Dikarya</taxon>
        <taxon>Basidiomycota</taxon>
        <taxon>Agaricomycotina</taxon>
        <taxon>Agaricomycetes</taxon>
        <taxon>Agaricomycetidae</taxon>
        <taxon>Agaricales</taxon>
        <taxon>Marasmiineae</taxon>
        <taxon>Marasmiaceae</taxon>
        <taxon>Moniliophthora</taxon>
    </lineage>
</organism>
<keyword evidence="9" id="KW-0472">Membrane</keyword>
<accession>V2XKH7</accession>
<dbReference type="Gene3D" id="1.10.630.10">
    <property type="entry name" value="Cytochrome P450"/>
    <property type="match status" value="1"/>
</dbReference>
<dbReference type="AlphaFoldDB" id="V2XKH7"/>
<dbReference type="Pfam" id="PF00067">
    <property type="entry name" value="p450"/>
    <property type="match status" value="1"/>
</dbReference>
<dbReference type="GO" id="GO:0004497">
    <property type="term" value="F:monooxygenase activity"/>
    <property type="evidence" value="ECO:0007669"/>
    <property type="project" value="UniProtKB-KW"/>
</dbReference>
<dbReference type="HOGENOM" id="CLU_001570_2_3_1"/>
<reference evidence="10 11" key="1">
    <citation type="journal article" date="2014" name="BMC Genomics">
        <title>Genome and secretome analysis of the hemibiotrophic fungal pathogen, Moniliophthora roreri, which causes frosty pod rot disease of cacao: mechanisms of the biotrophic and necrotrophic phases.</title>
        <authorList>
            <person name="Meinhardt L.W."/>
            <person name="Costa G.G.L."/>
            <person name="Thomazella D.P.T."/>
            <person name="Teixeira P.J.P.L."/>
            <person name="Carazzolle M.F."/>
            <person name="Schuster S.C."/>
            <person name="Carlson J.E."/>
            <person name="Guiltinan M.J."/>
            <person name="Mieczkowski P."/>
            <person name="Farmer A."/>
            <person name="Ramaraj T."/>
            <person name="Crozier J."/>
            <person name="Davis R.E."/>
            <person name="Shao J."/>
            <person name="Melnick R.L."/>
            <person name="Pereira G.A.G."/>
            <person name="Bailey B.A."/>
        </authorList>
    </citation>
    <scope>NUCLEOTIDE SEQUENCE [LARGE SCALE GENOMIC DNA]</scope>
    <source>
        <strain evidence="10 11">MCA 2997</strain>
    </source>
</reference>
<keyword evidence="8" id="KW-0503">Monooxygenase</keyword>
<comment type="cofactor">
    <cofactor evidence="1">
        <name>heme</name>
        <dbReference type="ChEBI" id="CHEBI:30413"/>
    </cofactor>
</comment>
<dbReference type="EMBL" id="AWSO01000201">
    <property type="protein sequence ID" value="ESK93351.1"/>
    <property type="molecule type" value="Genomic_DNA"/>
</dbReference>
<dbReference type="KEGG" id="mrr:Moror_1762"/>
<dbReference type="PRINTS" id="PR00463">
    <property type="entry name" value="EP450I"/>
</dbReference>
<keyword evidence="7" id="KW-0408">Iron</keyword>
<sequence length="518" mass="58562">MATLTSSQSLHFATFIGGATLVYLLLQIIFYKRRNASYPGPPGLPLIGNLLDLRSTQPLLKHPGKAFRDWGRYYGSPAVSLRIPGASLLVFNQNKDVQELLVKRSNIYTDRPRAVMLNEMMGGEYLLPFMKYDERFRITRKTFHQLTNTKDIVRPNQVQAVRRLLRRLLNCTDSMTGDFILSSSYGITPMSAEEPYIKRSNKLVILVSESNQRDAYIVDVFPWLKYIPAWFPGASFKRLANTARQDFQDARELPFQYVKEQLAQGTAKPSLASHFLEAIHSGPDTPEVKNRKEQELAATLGNVYLGAADTTNAAIWSYVLIIALHPEVQKKGQAAVDAVLNGRLPTFEDFREIPYVDAIIGEVFRFSPITPLGVPHVTRTADVYDGHLIPKGTMVFGNLWALLREECIYGEDVDKFVPERFLTNEGEIDPVREHHLYDTAFGWDLAREMLWLTAASLLATFDILDPVDADGKPIDPVNIDEKYTQRPVSMPPYFTVTMKARSPLAESLIQGDIEEEMI</sequence>
<evidence type="ECO:0000256" key="2">
    <source>
        <dbReference type="ARBA" id="ARBA00005179"/>
    </source>
</evidence>
<dbReference type="InterPro" id="IPR036396">
    <property type="entry name" value="Cyt_P450_sf"/>
</dbReference>
<evidence type="ECO:0000313" key="11">
    <source>
        <dbReference type="Proteomes" id="UP000017559"/>
    </source>
</evidence>
<comment type="caution">
    <text evidence="10">The sequence shown here is derived from an EMBL/GenBank/DDBJ whole genome shotgun (WGS) entry which is preliminary data.</text>
</comment>
<evidence type="ECO:0000256" key="8">
    <source>
        <dbReference type="ARBA" id="ARBA00023033"/>
    </source>
</evidence>
<keyword evidence="9" id="KW-1133">Transmembrane helix</keyword>
<dbReference type="SUPFAM" id="SSF48264">
    <property type="entry name" value="Cytochrome P450"/>
    <property type="match status" value="1"/>
</dbReference>
<evidence type="ECO:0000256" key="4">
    <source>
        <dbReference type="ARBA" id="ARBA00022617"/>
    </source>
</evidence>
<evidence type="ECO:0000313" key="10">
    <source>
        <dbReference type="EMBL" id="ESK93351.1"/>
    </source>
</evidence>
<dbReference type="GO" id="GO:0005506">
    <property type="term" value="F:iron ion binding"/>
    <property type="evidence" value="ECO:0007669"/>
    <property type="project" value="InterPro"/>
</dbReference>
<feature type="transmembrane region" description="Helical" evidence="9">
    <location>
        <begin position="12"/>
        <end position="31"/>
    </location>
</feature>
<keyword evidence="4" id="KW-0349">Heme</keyword>
<dbReference type="PANTHER" id="PTHR46300:SF7">
    <property type="entry name" value="P450, PUTATIVE (EUROFUNG)-RELATED"/>
    <property type="match status" value="1"/>
</dbReference>
<dbReference type="InterPro" id="IPR002401">
    <property type="entry name" value="Cyt_P450_E_grp-I"/>
</dbReference>
<protein>
    <submittedName>
        <fullName evidence="10">Cytochrome p450</fullName>
    </submittedName>
</protein>
<evidence type="ECO:0000256" key="6">
    <source>
        <dbReference type="ARBA" id="ARBA00023002"/>
    </source>
</evidence>
<gene>
    <name evidence="10" type="ORF">Moror_1762</name>
</gene>
<keyword evidence="6" id="KW-0560">Oxidoreductase</keyword>
<keyword evidence="5" id="KW-0479">Metal-binding</keyword>
<dbReference type="InterPro" id="IPR050364">
    <property type="entry name" value="Cytochrome_P450_fung"/>
</dbReference>
<dbReference type="GO" id="GO:0020037">
    <property type="term" value="F:heme binding"/>
    <property type="evidence" value="ECO:0007669"/>
    <property type="project" value="InterPro"/>
</dbReference>
<keyword evidence="11" id="KW-1185">Reference proteome</keyword>
<comment type="pathway">
    <text evidence="2">Secondary metabolite biosynthesis.</text>
</comment>
<name>V2XKH7_MONRO</name>
<dbReference type="GO" id="GO:0016705">
    <property type="term" value="F:oxidoreductase activity, acting on paired donors, with incorporation or reduction of molecular oxygen"/>
    <property type="evidence" value="ECO:0007669"/>
    <property type="project" value="InterPro"/>
</dbReference>
<evidence type="ECO:0000256" key="5">
    <source>
        <dbReference type="ARBA" id="ARBA00022723"/>
    </source>
</evidence>
<dbReference type="PANTHER" id="PTHR46300">
    <property type="entry name" value="P450, PUTATIVE (EUROFUNG)-RELATED-RELATED"/>
    <property type="match status" value="1"/>
</dbReference>
<dbReference type="OrthoDB" id="1055148at2759"/>